<dbReference type="AlphaFoldDB" id="D3R0U2"/>
<dbReference type="EMBL" id="CP001850">
    <property type="protein sequence ID" value="ADC91111.1"/>
    <property type="molecule type" value="Genomic_DNA"/>
</dbReference>
<dbReference type="Proteomes" id="UP000008234">
    <property type="component" value="Chromosome"/>
</dbReference>
<keyword evidence="2" id="KW-1185">Reference proteome</keyword>
<dbReference type="STRING" id="699246.HMPREF0868_0468"/>
<sequence length="48" mass="5386">MKTKHGCLGDRAFIYLRPRLIYVCVGQQDDGEHGLDEIAVKIASNIKL</sequence>
<organism evidence="1 2">
    <name type="scientific">Mageeibacillus indolicus (strain UPII9-5)</name>
    <name type="common">Clostridiales genomosp. BVAB3 (strain UPII9-5)</name>
    <dbReference type="NCBI Taxonomy" id="699246"/>
    <lineage>
        <taxon>Bacteria</taxon>
        <taxon>Bacillati</taxon>
        <taxon>Bacillota</taxon>
        <taxon>Clostridia</taxon>
        <taxon>Eubacteriales</taxon>
        <taxon>Oscillospiraceae</taxon>
        <taxon>Mageeibacillus</taxon>
    </lineage>
</organism>
<protein>
    <submittedName>
        <fullName evidence="1">Uncharacterized protein</fullName>
    </submittedName>
</protein>
<gene>
    <name evidence="1" type="ordered locus">HMPREF0868_0468</name>
</gene>
<dbReference type="KEGG" id="clo:HMPREF0868_0468"/>
<evidence type="ECO:0000313" key="2">
    <source>
        <dbReference type="Proteomes" id="UP000008234"/>
    </source>
</evidence>
<reference evidence="2" key="1">
    <citation type="submission" date="2009-12" db="EMBL/GenBank/DDBJ databases">
        <title>Sequence of Clostridiales genomosp. BVAB3 str. UPII9-5.</title>
        <authorList>
            <person name="Madupu R."/>
            <person name="Durkin A.S."/>
            <person name="Torralba M."/>
            <person name="Methe B."/>
            <person name="Sutton G.G."/>
            <person name="Strausberg R.L."/>
            <person name="Nelson K.E."/>
        </authorList>
    </citation>
    <scope>NUCLEOTIDE SEQUENCE [LARGE SCALE GENOMIC DNA]</scope>
    <source>
        <strain evidence="2">UPII9-5</strain>
    </source>
</reference>
<dbReference type="HOGENOM" id="CLU_3154550_0_0_9"/>
<name>D3R0U2_MAGIU</name>
<accession>D3R0U2</accession>
<proteinExistence type="predicted"/>
<evidence type="ECO:0000313" key="1">
    <source>
        <dbReference type="EMBL" id="ADC91111.1"/>
    </source>
</evidence>